<reference evidence="4" key="1">
    <citation type="journal article" date="2014" name="Front. Microbiol.">
        <title>High frequency of phylogenetically diverse reductive dehalogenase-homologous genes in deep subseafloor sedimentary metagenomes.</title>
        <authorList>
            <person name="Kawai M."/>
            <person name="Futagami T."/>
            <person name="Toyoda A."/>
            <person name="Takaki Y."/>
            <person name="Nishi S."/>
            <person name="Hori S."/>
            <person name="Arai W."/>
            <person name="Tsubouchi T."/>
            <person name="Morono Y."/>
            <person name="Uchiyama I."/>
            <person name="Ito T."/>
            <person name="Fujiyama A."/>
            <person name="Inagaki F."/>
            <person name="Takami H."/>
        </authorList>
    </citation>
    <scope>NUCLEOTIDE SEQUENCE</scope>
    <source>
        <strain evidence="4">Expedition CK06-06</strain>
    </source>
</reference>
<dbReference type="Gene3D" id="3.30.10.20">
    <property type="match status" value="1"/>
</dbReference>
<proteinExistence type="predicted"/>
<organism evidence="4">
    <name type="scientific">marine sediment metagenome</name>
    <dbReference type="NCBI Taxonomy" id="412755"/>
    <lineage>
        <taxon>unclassified sequences</taxon>
        <taxon>metagenomes</taxon>
        <taxon>ecological metagenomes</taxon>
    </lineage>
</organism>
<feature type="compositionally biased region" description="Low complexity" evidence="1">
    <location>
        <begin position="19"/>
        <end position="30"/>
    </location>
</feature>
<dbReference type="Pfam" id="PF03793">
    <property type="entry name" value="PASTA"/>
    <property type="match status" value="1"/>
</dbReference>
<dbReference type="InterPro" id="IPR045618">
    <property type="entry name" value="DUF6444"/>
</dbReference>
<evidence type="ECO:0000259" key="3">
    <source>
        <dbReference type="Pfam" id="PF20042"/>
    </source>
</evidence>
<name>X0SUN3_9ZZZZ</name>
<dbReference type="AlphaFoldDB" id="X0SUN3"/>
<evidence type="ECO:0000256" key="1">
    <source>
        <dbReference type="SAM" id="MobiDB-lite"/>
    </source>
</evidence>
<dbReference type="EMBL" id="BARS01008833">
    <property type="protein sequence ID" value="GAF67485.1"/>
    <property type="molecule type" value="Genomic_DNA"/>
</dbReference>
<dbReference type="InterPro" id="IPR005543">
    <property type="entry name" value="PASTA_dom"/>
</dbReference>
<gene>
    <name evidence="4" type="ORF">S01H1_16755</name>
</gene>
<sequence length="221" mass="23964">MTFIREQFYKRRIAELSKDSSNSSKPPSSDTVRPPNPKQSGASRRHGGQPGHKGNNNIRWLKHLIFHGTAIILLSLCTGDGLAAHVSPSSGDTGTDFYWYVNYYDADGDWPDIKNVYIDETSYEMRFDSGFPSNGTYIFGPMKLSVGSHNYYFYFTDGQGGSDQLPSIGMFSGPSVSESEVKTTVPNVVGMSQSDAESAITSAGLTVGTITHAYSSGGSNT</sequence>
<feature type="region of interest" description="Disordered" evidence="1">
    <location>
        <begin position="14"/>
        <end position="53"/>
    </location>
</feature>
<evidence type="ECO:0000313" key="4">
    <source>
        <dbReference type="EMBL" id="GAF67485.1"/>
    </source>
</evidence>
<comment type="caution">
    <text evidence="4">The sequence shown here is derived from an EMBL/GenBank/DDBJ whole genome shotgun (WGS) entry which is preliminary data.</text>
</comment>
<feature type="non-terminal residue" evidence="4">
    <location>
        <position position="221"/>
    </location>
</feature>
<accession>X0SUN3</accession>
<feature type="domain" description="DUF6444" evidence="3">
    <location>
        <begin position="15"/>
        <end position="56"/>
    </location>
</feature>
<dbReference type="Pfam" id="PF20042">
    <property type="entry name" value="DUF6444"/>
    <property type="match status" value="1"/>
</dbReference>
<dbReference type="CDD" id="cd06577">
    <property type="entry name" value="PASTA_pknB"/>
    <property type="match status" value="1"/>
</dbReference>
<evidence type="ECO:0000259" key="2">
    <source>
        <dbReference type="Pfam" id="PF03793"/>
    </source>
</evidence>
<feature type="domain" description="PASTA" evidence="2">
    <location>
        <begin position="184"/>
        <end position="217"/>
    </location>
</feature>
<protein>
    <submittedName>
        <fullName evidence="4">Uncharacterized protein</fullName>
    </submittedName>
</protein>